<dbReference type="Pfam" id="PF04575">
    <property type="entry name" value="SlipAM"/>
    <property type="match status" value="1"/>
</dbReference>
<keyword evidence="4 9" id="KW-0732">Signal</keyword>
<keyword evidence="6" id="KW-0998">Cell outer membrane</keyword>
<gene>
    <name evidence="12" type="ORF">VIBNISOn1_1220005</name>
</gene>
<dbReference type="EMBL" id="CAOF01000027">
    <property type="protein sequence ID" value="CCO44730.1"/>
    <property type="molecule type" value="Genomic_DNA"/>
</dbReference>
<comment type="caution">
    <text evidence="12">The sequence shown here is derived from an EMBL/GenBank/DDBJ whole genome shotgun (WGS) entry which is preliminary data.</text>
</comment>
<protein>
    <recommendedName>
        <fullName evidence="14">Peptide signal</fullName>
    </recommendedName>
</protein>
<evidence type="ECO:0000313" key="13">
    <source>
        <dbReference type="Proteomes" id="UP000018211"/>
    </source>
</evidence>
<dbReference type="SUPFAM" id="SSF48452">
    <property type="entry name" value="TPR-like"/>
    <property type="match status" value="1"/>
</dbReference>
<name>A0AAV2VJ89_9VIBR</name>
<evidence type="ECO:0000256" key="5">
    <source>
        <dbReference type="ARBA" id="ARBA00023136"/>
    </source>
</evidence>
<feature type="chain" id="PRO_5043326729" description="Peptide signal" evidence="9">
    <location>
        <begin position="19"/>
        <end position="492"/>
    </location>
</feature>
<comment type="similarity">
    <text evidence="7">Belongs to the Slam family.</text>
</comment>
<evidence type="ECO:0000256" key="7">
    <source>
        <dbReference type="ARBA" id="ARBA00023609"/>
    </source>
</evidence>
<evidence type="ECO:0000256" key="2">
    <source>
        <dbReference type="ARBA" id="ARBA00022452"/>
    </source>
</evidence>
<dbReference type="AlphaFoldDB" id="A0AAV2VJ89"/>
<dbReference type="InterPro" id="IPR057556">
    <property type="entry name" value="TPR_Slam"/>
</dbReference>
<feature type="signal peptide" evidence="9">
    <location>
        <begin position="1"/>
        <end position="18"/>
    </location>
</feature>
<keyword evidence="2" id="KW-1134">Transmembrane beta strand</keyword>
<evidence type="ECO:0000256" key="1">
    <source>
        <dbReference type="ARBA" id="ARBA00004571"/>
    </source>
</evidence>
<sequence>MVIPLLKSLLTFSPIALAFLFSAHTLADQDKNQRLQQRDALSALEKEQELLKEEREKEAALTVDGVTYEVSDTLDELGPALHIAVKTRQWEQAQGFLTRYKALEGYDPLLVHYAQGALFRVEGKFAESEEEYQSLLSLAPEFLPAKLELARVQFENQKNRDSLNLFREIKDNIPQDNPRAAGVIRTIDTFSEALEVRDSWQGAFSFGPSYSDNLNRTSESSVCLATLPNGQCWISQTTPDKESGFGMDYDASLNKRFSLSGHHGVKFNALAYGLLNDGKKKFNQHTLITGLSYSYQSAKFQFSIGPQAEYNNSGDRTLYVSPGLKLDGFYSINNKSAAKVELKAEYQDYKDPDLDHNSDWLWTASGTYWYQLPKGWLVFGGIDWNKKQSEIELFAYESLGGRLGVNRAFFDGWDISVFSSVKERKHEGFNKILNGKREDKEQNHTLLVTAKPLEFWGLTPTFTWQYQKVDSTLDAIYSYSQNEYSIKLEKRF</sequence>
<proteinExistence type="inferred from homology"/>
<evidence type="ECO:0000256" key="3">
    <source>
        <dbReference type="ARBA" id="ARBA00022692"/>
    </source>
</evidence>
<evidence type="ECO:0000259" key="10">
    <source>
        <dbReference type="Pfam" id="PF04575"/>
    </source>
</evidence>
<organism evidence="12 13">
    <name type="scientific">Vibrio nigripulchritudo SOn1</name>
    <dbReference type="NCBI Taxonomy" id="1238450"/>
    <lineage>
        <taxon>Bacteria</taxon>
        <taxon>Pseudomonadati</taxon>
        <taxon>Pseudomonadota</taxon>
        <taxon>Gammaproteobacteria</taxon>
        <taxon>Vibrionales</taxon>
        <taxon>Vibrionaceae</taxon>
        <taxon>Vibrio</taxon>
    </lineage>
</organism>
<dbReference type="InterPro" id="IPR011990">
    <property type="entry name" value="TPR-like_helical_dom_sf"/>
</dbReference>
<feature type="domain" description="Surface lipoprotein assembly modifier N-terminal TPR repeats region" evidence="11">
    <location>
        <begin position="74"/>
        <end position="162"/>
    </location>
</feature>
<dbReference type="Proteomes" id="UP000018211">
    <property type="component" value="Unassembled WGS sequence"/>
</dbReference>
<keyword evidence="8" id="KW-0175">Coiled coil</keyword>
<evidence type="ECO:0000313" key="12">
    <source>
        <dbReference type="EMBL" id="CCO44730.1"/>
    </source>
</evidence>
<accession>A0AAV2VJ89</accession>
<keyword evidence="3" id="KW-0812">Transmembrane</keyword>
<evidence type="ECO:0000259" key="11">
    <source>
        <dbReference type="Pfam" id="PF24575"/>
    </source>
</evidence>
<evidence type="ECO:0008006" key="14">
    <source>
        <dbReference type="Google" id="ProtNLM"/>
    </source>
</evidence>
<evidence type="ECO:0000256" key="6">
    <source>
        <dbReference type="ARBA" id="ARBA00023237"/>
    </source>
</evidence>
<reference evidence="12 13" key="1">
    <citation type="journal article" date="2013" name="ISME J.">
        <title>Comparative genomics of pathogenic lineages of Vibrio nigripulchritudo identifies virulence-associated traits.</title>
        <authorList>
            <person name="Goudenege D."/>
            <person name="Labreuche Y."/>
            <person name="Krin E."/>
            <person name="Ansquer D."/>
            <person name="Mangenot S."/>
            <person name="Calteau A."/>
            <person name="Medigue C."/>
            <person name="Mazel D."/>
            <person name="Polz M.F."/>
            <person name="Le Roux F."/>
        </authorList>
    </citation>
    <scope>NUCLEOTIDE SEQUENCE [LARGE SCALE GENOMIC DNA]</scope>
    <source>
        <strain evidence="12 13">SOn1</strain>
    </source>
</reference>
<feature type="domain" description="Surface lipoprotein assembly modifier C-terminal" evidence="10">
    <location>
        <begin position="200"/>
        <end position="492"/>
    </location>
</feature>
<keyword evidence="5" id="KW-0472">Membrane</keyword>
<comment type="subcellular location">
    <subcellularLocation>
        <location evidence="1">Cell outer membrane</location>
        <topology evidence="1">Multi-pass membrane protein</topology>
    </subcellularLocation>
</comment>
<feature type="coiled-coil region" evidence="8">
    <location>
        <begin position="27"/>
        <end position="64"/>
    </location>
</feature>
<dbReference type="Gene3D" id="1.25.40.10">
    <property type="entry name" value="Tetratricopeptide repeat domain"/>
    <property type="match status" value="1"/>
</dbReference>
<dbReference type="InterPro" id="IPR007655">
    <property type="entry name" value="Slam_C"/>
</dbReference>
<evidence type="ECO:0000256" key="4">
    <source>
        <dbReference type="ARBA" id="ARBA00022729"/>
    </source>
</evidence>
<dbReference type="GO" id="GO:0009279">
    <property type="term" value="C:cell outer membrane"/>
    <property type="evidence" value="ECO:0007669"/>
    <property type="project" value="UniProtKB-SubCell"/>
</dbReference>
<evidence type="ECO:0000256" key="8">
    <source>
        <dbReference type="SAM" id="Coils"/>
    </source>
</evidence>
<evidence type="ECO:0000256" key="9">
    <source>
        <dbReference type="SAM" id="SignalP"/>
    </source>
</evidence>
<dbReference type="Pfam" id="PF24575">
    <property type="entry name" value="TPR_Slam"/>
    <property type="match status" value="1"/>
</dbReference>